<dbReference type="GeneID" id="66071079"/>
<feature type="domain" description="Protein kinase" evidence="2">
    <location>
        <begin position="567"/>
        <end position="826"/>
    </location>
</feature>
<feature type="domain" description="Protein kinase" evidence="2">
    <location>
        <begin position="93"/>
        <end position="348"/>
    </location>
</feature>
<gene>
    <name evidence="3" type="ORF">E1B28_002003</name>
</gene>
<keyword evidence="4" id="KW-1185">Reference proteome</keyword>
<dbReference type="OrthoDB" id="346907at2759"/>
<evidence type="ECO:0000313" key="4">
    <source>
        <dbReference type="Proteomes" id="UP001049176"/>
    </source>
</evidence>
<dbReference type="InterPro" id="IPR008271">
    <property type="entry name" value="Ser/Thr_kinase_AS"/>
</dbReference>
<dbReference type="GO" id="GO:0005524">
    <property type="term" value="F:ATP binding"/>
    <property type="evidence" value="ECO:0007669"/>
    <property type="project" value="InterPro"/>
</dbReference>
<dbReference type="InterPro" id="IPR011009">
    <property type="entry name" value="Kinase-like_dom_sf"/>
</dbReference>
<dbReference type="RefSeq" id="XP_043016697.1">
    <property type="nucleotide sequence ID" value="XM_043147983.1"/>
</dbReference>
<dbReference type="PANTHER" id="PTHR44329">
    <property type="entry name" value="SERINE/THREONINE-PROTEIN KINASE TNNI3K-RELATED"/>
    <property type="match status" value="1"/>
</dbReference>
<evidence type="ECO:0000256" key="1">
    <source>
        <dbReference type="SAM" id="MobiDB-lite"/>
    </source>
</evidence>
<dbReference type="Pfam" id="PF00069">
    <property type="entry name" value="Pkinase"/>
    <property type="match status" value="1"/>
</dbReference>
<name>A0A9P8AG11_9AGAR</name>
<dbReference type="InterPro" id="IPR001245">
    <property type="entry name" value="Ser-Thr/Tyr_kinase_cat_dom"/>
</dbReference>
<organism evidence="3 4">
    <name type="scientific">Marasmius oreades</name>
    <name type="common">fairy-ring Marasmius</name>
    <dbReference type="NCBI Taxonomy" id="181124"/>
    <lineage>
        <taxon>Eukaryota</taxon>
        <taxon>Fungi</taxon>
        <taxon>Dikarya</taxon>
        <taxon>Basidiomycota</taxon>
        <taxon>Agaricomycotina</taxon>
        <taxon>Agaricomycetes</taxon>
        <taxon>Agaricomycetidae</taxon>
        <taxon>Agaricales</taxon>
        <taxon>Marasmiineae</taxon>
        <taxon>Marasmiaceae</taxon>
        <taxon>Marasmius</taxon>
    </lineage>
</organism>
<feature type="region of interest" description="Disordered" evidence="1">
    <location>
        <begin position="1"/>
        <end position="36"/>
    </location>
</feature>
<dbReference type="PROSITE" id="PS00108">
    <property type="entry name" value="PROTEIN_KINASE_ST"/>
    <property type="match status" value="1"/>
</dbReference>
<dbReference type="EMBL" id="CM032181">
    <property type="protein sequence ID" value="KAG7100227.1"/>
    <property type="molecule type" value="Genomic_DNA"/>
</dbReference>
<dbReference type="Pfam" id="PF07714">
    <property type="entry name" value="PK_Tyr_Ser-Thr"/>
    <property type="match status" value="1"/>
</dbReference>
<evidence type="ECO:0000313" key="3">
    <source>
        <dbReference type="EMBL" id="KAG7100227.1"/>
    </source>
</evidence>
<sequence>MLSIISTPMSSHDFSRNDGGSYSSTERMSGIHDTTSTSPVEARIVILRGVVEKPYAHYETDLSKSDTLIEMNTAECRNDITKRFSALRVKVTLKENAPYAIGKLFETWCAESSRKDIYVKILRSQRNGVDETFFSRALRWSDIKHENVLNLWGIALVKSSLGLVSPRLKNGNILSYLENNPLHDRLKSITEISAGLSYLHSLNPPLVHGNIKSGNVIVSDDLRCCLADLSITTEVARNAKTSMVIYGSVRWLAPEVIHATKPPDVNNTPRDIFSYALTIVEIMTGQNPFSELTYEPAVAVAIARGKRPPRPTHPKEGWCPDYVWDLVERCWQQDPIKRPKAREVHQYLKGLLEVGGEGDIPVLGSDSDVSEAGLNLWNHALPTERAAEPGRRRLMGKDEGISRKYLPHEVYSRLFDLAKRETEASHFDEHLPGSSESISLLVYPEEDIQAGIVQGIIQGHRYRERLYEVLHRAPTMNAAEVYQAVLKDEEGVAELVETVLTSKHDMADVLMLREGDMECFMNALQDILDNSESKLINRLREKIRCLLATLCKKATGLPQAMFIDGVAPPQRNICGGAFGDVFRSVYEGKYVALKRLRFFRGSEQGKVCKKFCKEARLWKRLNHKYVLPLLGIDADTFPRQPCMVSPWMFNGTINEFLKRKEKGSVDLLRLIHEVIQGIEFLHSQGVVHGDIKGANILIDDKFHPRLTDFGLTVFQDVEHNTTDFGGTLRWMAPELFFGEKANHRTFASDIYAFGCVCVELYTGKPPFAEEASHDLHVLTKVCGGERPRRPSDMPDKLWALVVKCWNHRSELRPSSEEVSREVEQVTSC</sequence>
<dbReference type="PROSITE" id="PS50011">
    <property type="entry name" value="PROTEIN_KINASE_DOM"/>
    <property type="match status" value="2"/>
</dbReference>
<dbReference type="InterPro" id="IPR000719">
    <property type="entry name" value="Prot_kinase_dom"/>
</dbReference>
<dbReference type="InterPro" id="IPR051681">
    <property type="entry name" value="Ser/Thr_Kinases-Pseudokinases"/>
</dbReference>
<dbReference type="Gene3D" id="1.10.510.10">
    <property type="entry name" value="Transferase(Phosphotransferase) domain 1"/>
    <property type="match status" value="2"/>
</dbReference>
<dbReference type="KEGG" id="more:E1B28_002003"/>
<reference evidence="3" key="1">
    <citation type="journal article" date="2021" name="Genome Biol. Evol.">
        <title>The assembled and annotated genome of the fairy-ring fungus Marasmius oreades.</title>
        <authorList>
            <person name="Hiltunen M."/>
            <person name="Ament-Velasquez S.L."/>
            <person name="Johannesson H."/>
        </authorList>
    </citation>
    <scope>NUCLEOTIDE SEQUENCE</scope>
    <source>
        <strain evidence="3">03SP1</strain>
    </source>
</reference>
<dbReference type="PANTHER" id="PTHR44329:SF214">
    <property type="entry name" value="PROTEIN KINASE DOMAIN-CONTAINING PROTEIN"/>
    <property type="match status" value="1"/>
</dbReference>
<dbReference type="GO" id="GO:0004674">
    <property type="term" value="F:protein serine/threonine kinase activity"/>
    <property type="evidence" value="ECO:0007669"/>
    <property type="project" value="TreeGrafter"/>
</dbReference>
<evidence type="ECO:0000259" key="2">
    <source>
        <dbReference type="PROSITE" id="PS50011"/>
    </source>
</evidence>
<dbReference type="SUPFAM" id="SSF56112">
    <property type="entry name" value="Protein kinase-like (PK-like)"/>
    <property type="match status" value="2"/>
</dbReference>
<dbReference type="AlphaFoldDB" id="A0A9P8AG11"/>
<dbReference type="Proteomes" id="UP001049176">
    <property type="component" value="Chromosome 1"/>
</dbReference>
<dbReference type="SMART" id="SM00220">
    <property type="entry name" value="S_TKc"/>
    <property type="match status" value="2"/>
</dbReference>
<comment type="caution">
    <text evidence="3">The sequence shown here is derived from an EMBL/GenBank/DDBJ whole genome shotgun (WGS) entry which is preliminary data.</text>
</comment>
<proteinExistence type="predicted"/>
<protein>
    <recommendedName>
        <fullName evidence="2">Protein kinase domain-containing protein</fullName>
    </recommendedName>
</protein>
<accession>A0A9P8AG11</accession>